<comment type="caution">
    <text evidence="2">The sequence shown here is derived from an EMBL/GenBank/DDBJ whole genome shotgun (WGS) entry which is preliminary data.</text>
</comment>
<evidence type="ECO:0000256" key="1">
    <source>
        <dbReference type="SAM" id="MobiDB-lite"/>
    </source>
</evidence>
<name>A0A9D4YWG4_CHLVU</name>
<dbReference type="OrthoDB" id="513434at2759"/>
<feature type="compositionally biased region" description="Basic and acidic residues" evidence="1">
    <location>
        <begin position="24"/>
        <end position="76"/>
    </location>
</feature>
<keyword evidence="3" id="KW-1185">Reference proteome</keyword>
<sequence length="108" mass="12546">MADAAKALFNSTKCVETVAKDKLAAKKQHEREVHDRLKQAQRDKKEEGKGKKLEAKALLKEERVLHDTKRAHTDMRHQKHRAEHKETGQMCEHGVWRCKICFPHADRA</sequence>
<dbReference type="Proteomes" id="UP001055712">
    <property type="component" value="Unassembled WGS sequence"/>
</dbReference>
<feature type="region of interest" description="Disordered" evidence="1">
    <location>
        <begin position="24"/>
        <end position="87"/>
    </location>
</feature>
<evidence type="ECO:0000313" key="2">
    <source>
        <dbReference type="EMBL" id="KAI3430286.1"/>
    </source>
</evidence>
<organism evidence="2 3">
    <name type="scientific">Chlorella vulgaris</name>
    <name type="common">Green alga</name>
    <dbReference type="NCBI Taxonomy" id="3077"/>
    <lineage>
        <taxon>Eukaryota</taxon>
        <taxon>Viridiplantae</taxon>
        <taxon>Chlorophyta</taxon>
        <taxon>core chlorophytes</taxon>
        <taxon>Trebouxiophyceae</taxon>
        <taxon>Chlorellales</taxon>
        <taxon>Chlorellaceae</taxon>
        <taxon>Chlorella clade</taxon>
        <taxon>Chlorella</taxon>
    </lineage>
</organism>
<reference evidence="2" key="1">
    <citation type="journal article" date="2019" name="Plant J.">
        <title>Chlorella vulgaris genome assembly and annotation reveals the molecular basis for metabolic acclimation to high light conditions.</title>
        <authorList>
            <person name="Cecchin M."/>
            <person name="Marcolungo L."/>
            <person name="Rossato M."/>
            <person name="Girolomoni L."/>
            <person name="Cosentino E."/>
            <person name="Cuine S."/>
            <person name="Li-Beisson Y."/>
            <person name="Delledonne M."/>
            <person name="Ballottari M."/>
        </authorList>
    </citation>
    <scope>NUCLEOTIDE SEQUENCE</scope>
    <source>
        <strain evidence="2">211/11P</strain>
    </source>
</reference>
<accession>A0A9D4YWG4</accession>
<gene>
    <name evidence="2" type="ORF">D9Q98_004882</name>
</gene>
<protein>
    <submittedName>
        <fullName evidence="2">Uncharacterized protein</fullName>
    </submittedName>
</protein>
<dbReference type="EMBL" id="SIDB01000007">
    <property type="protein sequence ID" value="KAI3430286.1"/>
    <property type="molecule type" value="Genomic_DNA"/>
</dbReference>
<dbReference type="AlphaFoldDB" id="A0A9D4YWG4"/>
<proteinExistence type="predicted"/>
<reference evidence="2" key="2">
    <citation type="submission" date="2020-11" db="EMBL/GenBank/DDBJ databases">
        <authorList>
            <person name="Cecchin M."/>
            <person name="Marcolungo L."/>
            <person name="Rossato M."/>
            <person name="Girolomoni L."/>
            <person name="Cosentino E."/>
            <person name="Cuine S."/>
            <person name="Li-Beisson Y."/>
            <person name="Delledonne M."/>
            <person name="Ballottari M."/>
        </authorList>
    </citation>
    <scope>NUCLEOTIDE SEQUENCE</scope>
    <source>
        <strain evidence="2">211/11P</strain>
        <tissue evidence="2">Whole cell</tissue>
    </source>
</reference>
<evidence type="ECO:0000313" key="3">
    <source>
        <dbReference type="Proteomes" id="UP001055712"/>
    </source>
</evidence>